<dbReference type="AlphaFoldDB" id="A0A0F7FHA4"/>
<sequence>MKYIYCSEKALRKLHDKIFLWYPYASFQGKNTSFYLLVDCVISSLLEDRNLRILLSRVVSASIISDANQLPIPAGKIDHPNCTQEIINSFIREKDISSGEMPPVSFDLTDYLAARALGVPSALRKIDETFRAYASKTLNLIGLLENLKFQELEFKGKLHQLLALGKKGSEAYLVEGEKITRYRLLEKALKENKHISQLIFTKAQPLNHALK</sequence>
<dbReference type="OrthoDB" id="385909at2157"/>
<gene>
    <name evidence="1" type="ORF">MA03_00715</name>
</gene>
<organism evidence="1 2">
    <name type="scientific">Infirmifilum uzonense</name>
    <dbReference type="NCBI Taxonomy" id="1550241"/>
    <lineage>
        <taxon>Archaea</taxon>
        <taxon>Thermoproteota</taxon>
        <taxon>Thermoprotei</taxon>
        <taxon>Thermofilales</taxon>
        <taxon>Thermofilaceae</taxon>
        <taxon>Infirmifilum</taxon>
    </lineage>
</organism>
<accession>A0A0F7FHA4</accession>
<evidence type="ECO:0000313" key="2">
    <source>
        <dbReference type="Proteomes" id="UP000067434"/>
    </source>
</evidence>
<dbReference type="EMBL" id="CP009961">
    <property type="protein sequence ID" value="AKG38107.1"/>
    <property type="molecule type" value="Genomic_DNA"/>
</dbReference>
<proteinExistence type="predicted"/>
<dbReference type="KEGG" id="thf:MA03_00715"/>
<protein>
    <submittedName>
        <fullName evidence="1">Uncharacterized protein</fullName>
    </submittedName>
</protein>
<dbReference type="PATRIC" id="fig|1550241.5.peg.146"/>
<name>A0A0F7FHA4_9CREN</name>
<dbReference type="STRING" id="1550241.MA03_00715"/>
<reference evidence="1 2" key="1">
    <citation type="journal article" date="2015" name="Stand. Genomic Sci.">
        <title>Complete genome sequence of and proposal of Thermofilum uzonense sp. nov. a novel hyperthermophilic crenarchaeon and emended description of the genus Thermofilum.</title>
        <authorList>
            <person name="Toshchakov S.V."/>
            <person name="Korzhenkov A.A."/>
            <person name="Samarov N.I."/>
            <person name="Mazunin I.O."/>
            <person name="Mozhey O.I."/>
            <person name="Shmyr I.S."/>
            <person name="Derbikova K.S."/>
            <person name="Taranov E.A."/>
            <person name="Dominova I.N."/>
            <person name="Bonch-Osmolovskaya E.A."/>
            <person name="Patrushev M.V."/>
            <person name="Podosokorskaya O.A."/>
            <person name="Kublanov I.V."/>
        </authorList>
    </citation>
    <scope>NUCLEOTIDE SEQUENCE [LARGE SCALE GENOMIC DNA]</scope>
    <source>
        <strain evidence="1 2">1807-2</strain>
    </source>
</reference>
<dbReference type="RefSeq" id="WP_052883437.1">
    <property type="nucleotide sequence ID" value="NZ_CP009961.1"/>
</dbReference>
<dbReference type="GeneID" id="25400708"/>
<dbReference type="HOGENOM" id="CLU_1369598_0_0_2"/>
<keyword evidence="2" id="KW-1185">Reference proteome</keyword>
<dbReference type="Proteomes" id="UP000067434">
    <property type="component" value="Chromosome"/>
</dbReference>
<evidence type="ECO:0000313" key="1">
    <source>
        <dbReference type="EMBL" id="AKG38107.1"/>
    </source>
</evidence>